<evidence type="ECO:0000256" key="1">
    <source>
        <dbReference type="SAM" id="Phobius"/>
    </source>
</evidence>
<feature type="transmembrane region" description="Helical" evidence="1">
    <location>
        <begin position="85"/>
        <end position="104"/>
    </location>
</feature>
<gene>
    <name evidence="3" type="ORF">A7E78_00975</name>
</gene>
<proteinExistence type="predicted"/>
<evidence type="ECO:0000313" key="3">
    <source>
        <dbReference type="EMBL" id="APG26556.1"/>
    </source>
</evidence>
<feature type="transmembrane region" description="Helical" evidence="1">
    <location>
        <begin position="6"/>
        <end position="26"/>
    </location>
</feature>
<dbReference type="InterPro" id="IPR025517">
    <property type="entry name" value="DUF4405"/>
</dbReference>
<keyword evidence="1" id="KW-1133">Transmembrane helix</keyword>
<name>A0A1L3GKU8_9BACT</name>
<dbReference type="STRING" id="1842532.A7E78_00975"/>
<feature type="domain" description="Flavinylation-associated cytochrome" evidence="2">
    <location>
        <begin position="1"/>
        <end position="66"/>
    </location>
</feature>
<dbReference type="EMBL" id="CP015519">
    <property type="protein sequence ID" value="APG26556.1"/>
    <property type="molecule type" value="Genomic_DNA"/>
</dbReference>
<sequence>MVDIHLFITLFAMFLSGLLLHFVIPVGRVSSGDKYFLGLHRHSWIDMHLFLALIFMTLVIIHVGINSKLVVQLTKQHFHKAGIRMFGAIAISVLLLMLGCWLVVAP</sequence>
<protein>
    <recommendedName>
        <fullName evidence="2">Flavinylation-associated cytochrome domain-containing protein</fullName>
    </recommendedName>
</protein>
<dbReference type="Pfam" id="PF14358">
    <property type="entry name" value="DUF4405"/>
    <property type="match status" value="1"/>
</dbReference>
<feature type="transmembrane region" description="Helical" evidence="1">
    <location>
        <begin position="47"/>
        <end position="65"/>
    </location>
</feature>
<keyword evidence="1" id="KW-0812">Transmembrane</keyword>
<dbReference type="KEGG" id="pef:A7E78_00975"/>
<dbReference type="Proteomes" id="UP000182517">
    <property type="component" value="Chromosome"/>
</dbReference>
<accession>A0A1L3GKU8</accession>
<evidence type="ECO:0000313" key="4">
    <source>
        <dbReference type="Proteomes" id="UP000182517"/>
    </source>
</evidence>
<reference evidence="3 4" key="1">
    <citation type="journal article" date="2017" name="Genome Announc.">
        <title>Complete Genome Sequences of Two Acetylene-Fermenting Pelobacter acetylenicus Strains.</title>
        <authorList>
            <person name="Sutton J.M."/>
            <person name="Baesman S.M."/>
            <person name="Fierst J.L."/>
            <person name="Poret-Peterson A.T."/>
            <person name="Oremland R.S."/>
            <person name="Dunlap D.S."/>
            <person name="Akob D.M."/>
        </authorList>
    </citation>
    <scope>NUCLEOTIDE SEQUENCE [LARGE SCALE GENOMIC DNA]</scope>
    <source>
        <strain evidence="3 4">SFB93</strain>
    </source>
</reference>
<keyword evidence="4" id="KW-1185">Reference proteome</keyword>
<keyword evidence="1" id="KW-0472">Membrane</keyword>
<dbReference type="AlphaFoldDB" id="A0A1L3GKU8"/>
<evidence type="ECO:0000259" key="2">
    <source>
        <dbReference type="Pfam" id="PF14358"/>
    </source>
</evidence>
<organism evidence="3 4">
    <name type="scientific">Syntrophotalea acetylenivorans</name>
    <dbReference type="NCBI Taxonomy" id="1842532"/>
    <lineage>
        <taxon>Bacteria</taxon>
        <taxon>Pseudomonadati</taxon>
        <taxon>Thermodesulfobacteriota</taxon>
        <taxon>Desulfuromonadia</taxon>
        <taxon>Desulfuromonadales</taxon>
        <taxon>Syntrophotaleaceae</taxon>
        <taxon>Syntrophotalea</taxon>
    </lineage>
</organism>